<sequence length="91" mass="11047">MFFHSIILEETKKFTWNIIIVNAFHYIRNAVQDRSEIYYFYYNIGIEQDRRTHEVSTISSTFVNNNCKVTPNIQQINLNDFIYLRFNKKQS</sequence>
<reference evidence="2" key="2">
    <citation type="submission" date="2018-07" db="EMBL/GenBank/DDBJ databases">
        <authorList>
            <person name="Quirk P.G."/>
            <person name="Krulwich T.A."/>
        </authorList>
    </citation>
    <scope>NUCLEOTIDE SEQUENCE</scope>
</reference>
<evidence type="ECO:0000313" key="1">
    <source>
        <dbReference type="EMBL" id="SSX03582.1"/>
    </source>
</evidence>
<dbReference type="VEuPathDB" id="VectorBase:CSON009848"/>
<proteinExistence type="predicted"/>
<dbReference type="AlphaFoldDB" id="A0A336KI12"/>
<evidence type="ECO:0000313" key="2">
    <source>
        <dbReference type="EMBL" id="SSX23947.1"/>
    </source>
</evidence>
<gene>
    <name evidence="1" type="primary">CSON009848</name>
</gene>
<name>A0A336KI12_CULSO</name>
<protein>
    <submittedName>
        <fullName evidence="1">CSON009848 protein</fullName>
    </submittedName>
</protein>
<dbReference type="EMBL" id="UFQS01000394">
    <property type="protein sequence ID" value="SSX03582.1"/>
    <property type="molecule type" value="Genomic_DNA"/>
</dbReference>
<reference evidence="1" key="1">
    <citation type="submission" date="2018-04" db="EMBL/GenBank/DDBJ databases">
        <authorList>
            <person name="Go L.Y."/>
            <person name="Mitchell J.A."/>
        </authorList>
    </citation>
    <scope>NUCLEOTIDE SEQUENCE</scope>
    <source>
        <tissue evidence="1">Whole organism</tissue>
    </source>
</reference>
<accession>A0A336KI12</accession>
<dbReference type="EMBL" id="UFQT01000394">
    <property type="protein sequence ID" value="SSX23947.1"/>
    <property type="molecule type" value="Genomic_DNA"/>
</dbReference>
<organism evidence="1">
    <name type="scientific">Culicoides sonorensis</name>
    <name type="common">Biting midge</name>
    <dbReference type="NCBI Taxonomy" id="179676"/>
    <lineage>
        <taxon>Eukaryota</taxon>
        <taxon>Metazoa</taxon>
        <taxon>Ecdysozoa</taxon>
        <taxon>Arthropoda</taxon>
        <taxon>Hexapoda</taxon>
        <taxon>Insecta</taxon>
        <taxon>Pterygota</taxon>
        <taxon>Neoptera</taxon>
        <taxon>Endopterygota</taxon>
        <taxon>Diptera</taxon>
        <taxon>Nematocera</taxon>
        <taxon>Chironomoidea</taxon>
        <taxon>Ceratopogonidae</taxon>
        <taxon>Ceratopogoninae</taxon>
        <taxon>Culicoides</taxon>
        <taxon>Monoculicoides</taxon>
    </lineage>
</organism>